<dbReference type="InterPro" id="IPR038454">
    <property type="entry name" value="DnaA_N_sf"/>
</dbReference>
<dbReference type="GO" id="GO:0003688">
    <property type="term" value="F:DNA replication origin binding"/>
    <property type="evidence" value="ECO:0007669"/>
    <property type="project" value="UniProtKB-UniRule"/>
</dbReference>
<dbReference type="HAMAP" id="MF_00377">
    <property type="entry name" value="DnaA_bact"/>
    <property type="match status" value="1"/>
</dbReference>
<dbReference type="SUPFAM" id="SSF48295">
    <property type="entry name" value="TrpR-like"/>
    <property type="match status" value="1"/>
</dbReference>
<dbReference type="InterPro" id="IPR020591">
    <property type="entry name" value="Chromosome_initiator_DnaA-like"/>
</dbReference>
<feature type="binding site" evidence="8">
    <location>
        <position position="245"/>
    </location>
    <ligand>
        <name>ATP</name>
        <dbReference type="ChEBI" id="CHEBI:30616"/>
    </ligand>
</feature>
<protein>
    <recommendedName>
        <fullName evidence="8 9">Chromosomal replication initiator protein DnaA</fullName>
    </recommendedName>
</protein>
<feature type="binding site" evidence="8">
    <location>
        <position position="249"/>
    </location>
    <ligand>
        <name>ATP</name>
        <dbReference type="ChEBI" id="CHEBI:30616"/>
    </ligand>
</feature>
<evidence type="ECO:0000313" key="15">
    <source>
        <dbReference type="EMBL" id="RPF71833.1"/>
    </source>
</evidence>
<sequence length="538" mass="60255">MRTSRRFSRDEYQPSGQAGYRVAIPGTGKSCSGSARGRRARGGNGVCRMMRIGSTGVRPVSNRAEDFGQDMEDQEAIDLAADWADISQGLRKDLGHQLHTQWIRPIQLGKFCRDSGTLELFLPTEFSANWVMDRYHDRLSLAWKIAENGVRNIKIAVHPGRRKIADLDLRGGDDGFGHRAANDSKLAMESIGDDGFTSSVGLDPSQTFAAFVTGTTNVLAKNAAERMSRTEQPQFSPLYLKAATGQGKTHLLHAIGHSYLQAHPRARIFYCSAERFMVEFVQALKSNEMIEFKARLRGFDLLLVDDIQFIIGKASAQEELLYTIDALLAEGKRLVFAADRAPQALDGVEPRLLSRLSMGLVADIQAADIELRKEILESKLTRFAPLEVPADVIEFLARTINRNVRELVGGLNKLIAYAQLTGQEVSLQLAEEQLTDILSANRRRITIDEIQRTVCQFYRIDRSEMSSKRRARAVVRPRQVAMYLAKVLTPRSYPEIGRKFGGRDHSTVIHAVRLIEDLRQRDADMDGDVRSLLRQLES</sequence>
<dbReference type="GO" id="GO:0005524">
    <property type="term" value="F:ATP binding"/>
    <property type="evidence" value="ECO:0007669"/>
    <property type="project" value="UniProtKB-UniRule"/>
</dbReference>
<dbReference type="InterPro" id="IPR024633">
    <property type="entry name" value="DnaA_N_dom"/>
</dbReference>
<dbReference type="Gene3D" id="1.10.8.60">
    <property type="match status" value="1"/>
</dbReference>
<reference evidence="15 16" key="1">
    <citation type="submission" date="2018-11" db="EMBL/GenBank/DDBJ databases">
        <title>Erythrobacter spongiae sp. nov., isolated from a marine sponge.</title>
        <authorList>
            <person name="Zhuang L."/>
            <person name="Luo L."/>
        </authorList>
    </citation>
    <scope>NUCLEOTIDE SEQUENCE [LARGE SCALE GENOMIC DNA]</scope>
    <source>
        <strain evidence="15 16">HN-E23</strain>
    </source>
</reference>
<feature type="domain" description="Chromosomal replication initiator DnaA C-terminal" evidence="14">
    <location>
        <begin position="446"/>
        <end position="515"/>
    </location>
</feature>
<evidence type="ECO:0000256" key="8">
    <source>
        <dbReference type="HAMAP-Rule" id="MF_00377"/>
    </source>
</evidence>
<dbReference type="Pfam" id="PF08299">
    <property type="entry name" value="Bac_DnaA_C"/>
    <property type="match status" value="1"/>
</dbReference>
<dbReference type="InterPro" id="IPR003593">
    <property type="entry name" value="AAA+_ATPase"/>
</dbReference>
<comment type="caution">
    <text evidence="8">Lacks conserved residue(s) required for the propagation of feature annotation.</text>
</comment>
<keyword evidence="6 8" id="KW-0446">Lipid-binding</keyword>
<dbReference type="CDD" id="cd00009">
    <property type="entry name" value="AAA"/>
    <property type="match status" value="1"/>
</dbReference>
<evidence type="ECO:0000259" key="13">
    <source>
        <dbReference type="SMART" id="SM00382"/>
    </source>
</evidence>
<evidence type="ECO:0000256" key="3">
    <source>
        <dbReference type="ARBA" id="ARBA00022705"/>
    </source>
</evidence>
<name>A0A3N5CRQ8_9SPHN</name>
<evidence type="ECO:0000256" key="5">
    <source>
        <dbReference type="ARBA" id="ARBA00022840"/>
    </source>
</evidence>
<dbReference type="InterPro" id="IPR013317">
    <property type="entry name" value="DnaA_dom"/>
</dbReference>
<dbReference type="SMART" id="SM00382">
    <property type="entry name" value="AAA"/>
    <property type="match status" value="1"/>
</dbReference>
<dbReference type="GO" id="GO:0008289">
    <property type="term" value="F:lipid binding"/>
    <property type="evidence" value="ECO:0007669"/>
    <property type="project" value="UniProtKB-KW"/>
</dbReference>
<accession>A0A3N5CRQ8</accession>
<gene>
    <name evidence="8 15" type="primary">dnaA</name>
    <name evidence="15" type="ORF">EG799_09530</name>
</gene>
<evidence type="ECO:0000256" key="2">
    <source>
        <dbReference type="ARBA" id="ARBA00022490"/>
    </source>
</evidence>
<evidence type="ECO:0000256" key="10">
    <source>
        <dbReference type="RuleBase" id="RU000577"/>
    </source>
</evidence>
<dbReference type="EMBL" id="RPFZ01000001">
    <property type="protein sequence ID" value="RPF71833.1"/>
    <property type="molecule type" value="Genomic_DNA"/>
</dbReference>
<dbReference type="GO" id="GO:0005737">
    <property type="term" value="C:cytoplasm"/>
    <property type="evidence" value="ECO:0007669"/>
    <property type="project" value="UniProtKB-SubCell"/>
</dbReference>
<proteinExistence type="inferred from homology"/>
<comment type="function">
    <text evidence="8 10">Plays an essential role in the initiation and regulation of chromosomal replication. ATP-DnaA binds to the origin of replication (oriC) to initiate formation of the DNA replication initiation complex once per cell cycle. Binds the DnaA box (a 9 base pair repeat at the origin) and separates the double-stranded (ds)DNA. Forms a right-handed helical filament on oriC DNA; dsDNA binds to the exterior of the filament while single-stranded (ss)DNA is stabiized in the filament's interior. The ATP-DnaA-oriC complex binds and stabilizes one strand of the AT-rich DNA unwinding element (DUE), permitting loading of DNA polymerase. After initiation quickly degrades to an ADP-DnaA complex that is not apt for DNA replication. Binds acidic phospholipids.</text>
</comment>
<feature type="binding site" evidence="8">
    <location>
        <position position="247"/>
    </location>
    <ligand>
        <name>ATP</name>
        <dbReference type="ChEBI" id="CHEBI:30616"/>
    </ligand>
</feature>
<keyword evidence="16" id="KW-1185">Reference proteome</keyword>
<dbReference type="Gene3D" id="1.10.1750.10">
    <property type="match status" value="1"/>
</dbReference>
<feature type="region of interest" description="Domain IV, binds dsDNA" evidence="8">
    <location>
        <begin position="419"/>
        <end position="538"/>
    </location>
</feature>
<evidence type="ECO:0000256" key="7">
    <source>
        <dbReference type="ARBA" id="ARBA00023125"/>
    </source>
</evidence>
<keyword evidence="3 8" id="KW-0235">DNA replication</keyword>
<dbReference type="InterPro" id="IPR013159">
    <property type="entry name" value="DnaA_C"/>
</dbReference>
<dbReference type="Gene3D" id="3.40.50.300">
    <property type="entry name" value="P-loop containing nucleotide triphosphate hydrolases"/>
    <property type="match status" value="1"/>
</dbReference>
<evidence type="ECO:0000256" key="11">
    <source>
        <dbReference type="RuleBase" id="RU004227"/>
    </source>
</evidence>
<evidence type="ECO:0000259" key="14">
    <source>
        <dbReference type="SMART" id="SM00760"/>
    </source>
</evidence>
<dbReference type="PANTHER" id="PTHR30050:SF2">
    <property type="entry name" value="CHROMOSOMAL REPLICATION INITIATOR PROTEIN DNAA"/>
    <property type="match status" value="1"/>
</dbReference>
<feature type="domain" description="AAA+ ATPase" evidence="13">
    <location>
        <begin position="234"/>
        <end position="362"/>
    </location>
</feature>
<dbReference type="SUPFAM" id="SSF52540">
    <property type="entry name" value="P-loop containing nucleoside triphosphate hydrolases"/>
    <property type="match status" value="1"/>
</dbReference>
<dbReference type="PRINTS" id="PR00051">
    <property type="entry name" value="DNAA"/>
</dbReference>
<dbReference type="Proteomes" id="UP000275232">
    <property type="component" value="Unassembled WGS sequence"/>
</dbReference>
<dbReference type="InterPro" id="IPR001957">
    <property type="entry name" value="Chromosome_initiator_DnaA"/>
</dbReference>
<dbReference type="InterPro" id="IPR027417">
    <property type="entry name" value="P-loop_NTPase"/>
</dbReference>
<feature type="region of interest" description="Domain I, interacts with DnaA modulators" evidence="8">
    <location>
        <begin position="1"/>
        <end position="181"/>
    </location>
</feature>
<dbReference type="CDD" id="cd06571">
    <property type="entry name" value="Bac_DnaA_C"/>
    <property type="match status" value="1"/>
</dbReference>
<evidence type="ECO:0000256" key="9">
    <source>
        <dbReference type="NCBIfam" id="TIGR00362"/>
    </source>
</evidence>
<comment type="subunit">
    <text evidence="8">Oligomerizes as a right-handed, spiral filament on DNA at oriC.</text>
</comment>
<evidence type="ECO:0000313" key="16">
    <source>
        <dbReference type="Proteomes" id="UP000275232"/>
    </source>
</evidence>
<keyword evidence="4 8" id="KW-0547">Nucleotide-binding</keyword>
<comment type="subcellular location">
    <subcellularLocation>
        <location evidence="8">Cytoplasm</location>
    </subcellularLocation>
</comment>
<evidence type="ECO:0000256" key="4">
    <source>
        <dbReference type="ARBA" id="ARBA00022741"/>
    </source>
</evidence>
<dbReference type="GO" id="GO:0006270">
    <property type="term" value="P:DNA replication initiation"/>
    <property type="evidence" value="ECO:0007669"/>
    <property type="project" value="UniProtKB-UniRule"/>
</dbReference>
<comment type="caution">
    <text evidence="15">The sequence shown here is derived from an EMBL/GenBank/DDBJ whole genome shotgun (WGS) entry which is preliminary data.</text>
</comment>
<dbReference type="OrthoDB" id="9807019at2"/>
<dbReference type="PANTHER" id="PTHR30050">
    <property type="entry name" value="CHROMOSOMAL REPLICATION INITIATOR PROTEIN DNAA"/>
    <property type="match status" value="1"/>
</dbReference>
<evidence type="ECO:0000256" key="6">
    <source>
        <dbReference type="ARBA" id="ARBA00023121"/>
    </source>
</evidence>
<dbReference type="InterPro" id="IPR010921">
    <property type="entry name" value="Trp_repressor/repl_initiator"/>
</dbReference>
<evidence type="ECO:0000256" key="12">
    <source>
        <dbReference type="SAM" id="MobiDB-lite"/>
    </source>
</evidence>
<dbReference type="SMART" id="SM00760">
    <property type="entry name" value="Bac_DnaA_C"/>
    <property type="match status" value="1"/>
</dbReference>
<dbReference type="Pfam" id="PF00308">
    <property type="entry name" value="Bac_DnaA"/>
    <property type="match status" value="1"/>
</dbReference>
<feature type="binding site" evidence="8">
    <location>
        <position position="248"/>
    </location>
    <ligand>
        <name>ATP</name>
        <dbReference type="ChEBI" id="CHEBI:30616"/>
    </ligand>
</feature>
<dbReference type="NCBIfam" id="TIGR00362">
    <property type="entry name" value="DnaA"/>
    <property type="match status" value="1"/>
</dbReference>
<keyword evidence="2 8" id="KW-0963">Cytoplasm</keyword>
<keyword evidence="7 8" id="KW-0238">DNA-binding</keyword>
<keyword evidence="5 8" id="KW-0067">ATP-binding</keyword>
<feature type="region of interest" description="Disordered" evidence="12">
    <location>
        <begin position="1"/>
        <end position="42"/>
    </location>
</feature>
<evidence type="ECO:0000256" key="1">
    <source>
        <dbReference type="ARBA" id="ARBA00006583"/>
    </source>
</evidence>
<dbReference type="Pfam" id="PF11638">
    <property type="entry name" value="DnaA_N"/>
    <property type="match status" value="1"/>
</dbReference>
<dbReference type="InterPro" id="IPR018312">
    <property type="entry name" value="Chromosome_initiator_DnaA_CS"/>
</dbReference>
<dbReference type="GO" id="GO:0006275">
    <property type="term" value="P:regulation of DNA replication"/>
    <property type="evidence" value="ECO:0007669"/>
    <property type="project" value="UniProtKB-UniRule"/>
</dbReference>
<organism evidence="15 16">
    <name type="scientific">Aurantiacibacter spongiae</name>
    <dbReference type="NCBI Taxonomy" id="2488860"/>
    <lineage>
        <taxon>Bacteria</taxon>
        <taxon>Pseudomonadati</taxon>
        <taxon>Pseudomonadota</taxon>
        <taxon>Alphaproteobacteria</taxon>
        <taxon>Sphingomonadales</taxon>
        <taxon>Erythrobacteraceae</taxon>
        <taxon>Aurantiacibacter</taxon>
    </lineage>
</organism>
<comment type="similarity">
    <text evidence="1 8 11">Belongs to the DnaA family.</text>
</comment>
<comment type="domain">
    <text evidence="8">Domain I is involved in oligomerization and binding regulators, domain II is flexibile and of varying length in different bacteria, domain III forms the AAA+ region, while domain IV binds dsDNA.</text>
</comment>
<dbReference type="Gene3D" id="3.30.300.180">
    <property type="match status" value="1"/>
</dbReference>
<dbReference type="AlphaFoldDB" id="A0A3N5CRQ8"/>
<dbReference type="PROSITE" id="PS01008">
    <property type="entry name" value="DNAA"/>
    <property type="match status" value="1"/>
</dbReference>
<dbReference type="GO" id="GO:0005886">
    <property type="term" value="C:plasma membrane"/>
    <property type="evidence" value="ECO:0007669"/>
    <property type="project" value="TreeGrafter"/>
</dbReference>